<keyword evidence="3" id="KW-0456">Lyase</keyword>
<dbReference type="AlphaFoldDB" id="A0A9X3HZQ3"/>
<dbReference type="InterPro" id="IPR036291">
    <property type="entry name" value="NAD(P)-bd_dom_sf"/>
</dbReference>
<dbReference type="PRINTS" id="PR01713">
    <property type="entry name" value="NUCEPIMERASE"/>
</dbReference>
<dbReference type="Pfam" id="PF01370">
    <property type="entry name" value="Epimerase"/>
    <property type="match status" value="1"/>
</dbReference>
<keyword evidence="4" id="KW-1185">Reference proteome</keyword>
<comment type="similarity">
    <text evidence="1">Belongs to the NAD(P)-dependent epimerase/dehydratase family.</text>
</comment>
<name>A0A9X3HZQ3_9FLAO</name>
<dbReference type="EMBL" id="JAPJDA010000001">
    <property type="protein sequence ID" value="MCX2836734.1"/>
    <property type="molecule type" value="Genomic_DNA"/>
</dbReference>
<dbReference type="EC" id="4.2.1.47" evidence="3"/>
<dbReference type="GO" id="GO:0008446">
    <property type="term" value="F:GDP-mannose 4,6-dehydratase activity"/>
    <property type="evidence" value="ECO:0007669"/>
    <property type="project" value="UniProtKB-EC"/>
</dbReference>
<evidence type="ECO:0000256" key="1">
    <source>
        <dbReference type="ARBA" id="ARBA00007637"/>
    </source>
</evidence>
<evidence type="ECO:0000259" key="2">
    <source>
        <dbReference type="Pfam" id="PF01370"/>
    </source>
</evidence>
<dbReference type="PANTHER" id="PTHR43000">
    <property type="entry name" value="DTDP-D-GLUCOSE 4,6-DEHYDRATASE-RELATED"/>
    <property type="match status" value="1"/>
</dbReference>
<gene>
    <name evidence="3" type="ORF">OQ279_01100</name>
</gene>
<proteinExistence type="inferred from homology"/>
<feature type="domain" description="NAD-dependent epimerase/dehydratase" evidence="2">
    <location>
        <begin position="3"/>
        <end position="241"/>
    </location>
</feature>
<dbReference type="Gene3D" id="3.40.50.720">
    <property type="entry name" value="NAD(P)-binding Rossmann-like Domain"/>
    <property type="match status" value="1"/>
</dbReference>
<dbReference type="Proteomes" id="UP001148482">
    <property type="component" value="Unassembled WGS sequence"/>
</dbReference>
<dbReference type="InterPro" id="IPR001509">
    <property type="entry name" value="Epimerase_deHydtase"/>
</dbReference>
<reference evidence="3" key="1">
    <citation type="submission" date="2022-11" db="EMBL/GenBank/DDBJ databases">
        <title>Salinimicrobium profundisediminis sp. nov., isolated from deep-sea sediment of the Mariana Trench.</title>
        <authorList>
            <person name="Fu H."/>
        </authorList>
    </citation>
    <scope>NUCLEOTIDE SEQUENCE</scope>
    <source>
        <strain evidence="3">MT39</strain>
    </source>
</reference>
<evidence type="ECO:0000313" key="4">
    <source>
        <dbReference type="Proteomes" id="UP001148482"/>
    </source>
</evidence>
<sequence length="316" mass="35676">MKILVTGAAGFIGSHTAERLQQEGYEVIGVDNFSDYYDVSLKKINTESLYEIGIEVIKMDLRETGDYKLLPSDFDFILHFAAQPGISSESTFDEYFSNNVSATQHLLEFAEKNPNLKHFFNISTSSVYGLEATFPETVAPKPASWYGVSKLAAEQLVLAKSRAKELKASSLRLFSVYGPRERPEKLYTKLIACGMNDEVFPIFEGSEKHLRSFTYVGDIVEGILKAIQKHEILDGEIINLGAVDEHKTQQGIDMVEQLLGKKIKLEVKPKRQGDQSRTLANIQKAKKLLGYEPKTTLKEGLRQQVEWYKKFIHNSL</sequence>
<comment type="caution">
    <text evidence="3">The sequence shown here is derived from an EMBL/GenBank/DDBJ whole genome shotgun (WGS) entry which is preliminary data.</text>
</comment>
<organism evidence="3 4">
    <name type="scientific">Salinimicrobium profundisediminis</name>
    <dbReference type="NCBI Taxonomy" id="2994553"/>
    <lineage>
        <taxon>Bacteria</taxon>
        <taxon>Pseudomonadati</taxon>
        <taxon>Bacteroidota</taxon>
        <taxon>Flavobacteriia</taxon>
        <taxon>Flavobacteriales</taxon>
        <taxon>Flavobacteriaceae</taxon>
        <taxon>Salinimicrobium</taxon>
    </lineage>
</organism>
<protein>
    <submittedName>
        <fullName evidence="3">GDP-mannose 4,6-dehydratase</fullName>
        <ecNumber evidence="3">4.2.1.47</ecNumber>
    </submittedName>
</protein>
<accession>A0A9X3HZQ3</accession>
<dbReference type="RefSeq" id="WP_266067904.1">
    <property type="nucleotide sequence ID" value="NZ_JAPJDA010000001.1"/>
</dbReference>
<dbReference type="SUPFAM" id="SSF51735">
    <property type="entry name" value="NAD(P)-binding Rossmann-fold domains"/>
    <property type="match status" value="1"/>
</dbReference>
<evidence type="ECO:0000313" key="3">
    <source>
        <dbReference type="EMBL" id="MCX2836734.1"/>
    </source>
</evidence>